<name>A0A8T0V959_PANVG</name>
<evidence type="ECO:0000313" key="2">
    <source>
        <dbReference type="EMBL" id="KAG2631770.1"/>
    </source>
</evidence>
<protein>
    <submittedName>
        <fullName evidence="2">Uncharacterized protein</fullName>
    </submittedName>
</protein>
<dbReference type="Proteomes" id="UP000823388">
    <property type="component" value="Chromosome 2N"/>
</dbReference>
<feature type="region of interest" description="Disordered" evidence="1">
    <location>
        <begin position="1"/>
        <end position="31"/>
    </location>
</feature>
<accession>A0A8T0V959</accession>
<keyword evidence="3" id="KW-1185">Reference proteome</keyword>
<feature type="region of interest" description="Disordered" evidence="1">
    <location>
        <begin position="306"/>
        <end position="350"/>
    </location>
</feature>
<gene>
    <name evidence="2" type="ORF">PVAP13_2NG048619</name>
</gene>
<reference evidence="2" key="1">
    <citation type="submission" date="2020-05" db="EMBL/GenBank/DDBJ databases">
        <title>WGS assembly of Panicum virgatum.</title>
        <authorList>
            <person name="Lovell J.T."/>
            <person name="Jenkins J."/>
            <person name="Shu S."/>
            <person name="Juenger T.E."/>
            <person name="Schmutz J."/>
        </authorList>
    </citation>
    <scope>NUCLEOTIDE SEQUENCE</scope>
    <source>
        <strain evidence="2">AP13</strain>
    </source>
</reference>
<dbReference type="AlphaFoldDB" id="A0A8T0V959"/>
<comment type="caution">
    <text evidence="2">The sequence shown here is derived from an EMBL/GenBank/DDBJ whole genome shotgun (WGS) entry which is preliminary data.</text>
</comment>
<feature type="region of interest" description="Disordered" evidence="1">
    <location>
        <begin position="175"/>
        <end position="198"/>
    </location>
</feature>
<evidence type="ECO:0000256" key="1">
    <source>
        <dbReference type="SAM" id="MobiDB-lite"/>
    </source>
</evidence>
<feature type="compositionally biased region" description="Basic and acidic residues" evidence="1">
    <location>
        <begin position="322"/>
        <end position="350"/>
    </location>
</feature>
<evidence type="ECO:0000313" key="3">
    <source>
        <dbReference type="Proteomes" id="UP000823388"/>
    </source>
</evidence>
<dbReference type="EMBL" id="CM029040">
    <property type="protein sequence ID" value="KAG2631770.1"/>
    <property type="molecule type" value="Genomic_DNA"/>
</dbReference>
<sequence>MLYSHARPPYVLSRPSPTAGPPPPRSLAAPAPAPPPCPCSTPCASLLLRPCSVAPLVLHTAPLASMALVLHAAAGRTSPCLAMEGGGREGGSRPREGGAGRTPPLWPHADAHHGCEPPRTRAHCERGMKGGGWCTQLPSRVQGPGRGWARLGRAQRARRSGHRAQACRALRRAVGPRRPTELARHALSRTGRPALPPPPKRRRCHCCLATASLARVLPPPSRLTAAGLARAATSVPPRRGRPHACATTFVLPRRPPGRGHATPWRCGWRGCVQGPCRGWRRPPPCAGPGCTPPPLAGVEACRGWGGVEREGGVEGGGAWGEDDLRRQREAAARRCGQRERGEGGGGERGR</sequence>
<proteinExistence type="predicted"/>
<feature type="compositionally biased region" description="Pro residues" evidence="1">
    <location>
        <begin position="18"/>
        <end position="31"/>
    </location>
</feature>
<organism evidence="2 3">
    <name type="scientific">Panicum virgatum</name>
    <name type="common">Blackwell switchgrass</name>
    <dbReference type="NCBI Taxonomy" id="38727"/>
    <lineage>
        <taxon>Eukaryota</taxon>
        <taxon>Viridiplantae</taxon>
        <taxon>Streptophyta</taxon>
        <taxon>Embryophyta</taxon>
        <taxon>Tracheophyta</taxon>
        <taxon>Spermatophyta</taxon>
        <taxon>Magnoliopsida</taxon>
        <taxon>Liliopsida</taxon>
        <taxon>Poales</taxon>
        <taxon>Poaceae</taxon>
        <taxon>PACMAD clade</taxon>
        <taxon>Panicoideae</taxon>
        <taxon>Panicodae</taxon>
        <taxon>Paniceae</taxon>
        <taxon>Panicinae</taxon>
        <taxon>Panicum</taxon>
        <taxon>Panicum sect. Hiantes</taxon>
    </lineage>
</organism>